<keyword evidence="10" id="KW-1185">Reference proteome</keyword>
<dbReference type="PIRSF" id="PIRSF002854">
    <property type="entry name" value="MetQ"/>
    <property type="match status" value="1"/>
</dbReference>
<comment type="subcellular location">
    <subcellularLocation>
        <location evidence="1">Membrane</location>
        <topology evidence="1">Lipid-anchor</topology>
    </subcellularLocation>
</comment>
<evidence type="ECO:0000256" key="6">
    <source>
        <dbReference type="PIRNR" id="PIRNR002854"/>
    </source>
</evidence>
<evidence type="ECO:0000256" key="8">
    <source>
        <dbReference type="SAM" id="SignalP"/>
    </source>
</evidence>
<evidence type="ECO:0000256" key="4">
    <source>
        <dbReference type="ARBA" id="ARBA00023139"/>
    </source>
</evidence>
<dbReference type="GO" id="GO:0016020">
    <property type="term" value="C:membrane"/>
    <property type="evidence" value="ECO:0007669"/>
    <property type="project" value="UniProtKB-SubCell"/>
</dbReference>
<dbReference type="STRING" id="1123309.GCA_000377005_01001"/>
<evidence type="ECO:0000256" key="7">
    <source>
        <dbReference type="PIRSR" id="PIRSR002854-1"/>
    </source>
</evidence>
<evidence type="ECO:0000256" key="3">
    <source>
        <dbReference type="ARBA" id="ARBA00023136"/>
    </source>
</evidence>
<keyword evidence="4" id="KW-0564">Palmitate</keyword>
<dbReference type="Pfam" id="PF03180">
    <property type="entry name" value="Lipoprotein_9"/>
    <property type="match status" value="1"/>
</dbReference>
<evidence type="ECO:0000256" key="1">
    <source>
        <dbReference type="ARBA" id="ARBA00004635"/>
    </source>
</evidence>
<dbReference type="EMBL" id="RQZA01000002">
    <property type="protein sequence ID" value="RRD31772.1"/>
    <property type="molecule type" value="Genomic_DNA"/>
</dbReference>
<organism evidence="9 10">
    <name type="scientific">Streptococcus minor</name>
    <dbReference type="NCBI Taxonomy" id="229549"/>
    <lineage>
        <taxon>Bacteria</taxon>
        <taxon>Bacillati</taxon>
        <taxon>Bacillota</taxon>
        <taxon>Bacilli</taxon>
        <taxon>Lactobacillales</taxon>
        <taxon>Streptococcaceae</taxon>
        <taxon>Streptococcus</taxon>
    </lineage>
</organism>
<name>A0A3P1VC30_9STRE</name>
<dbReference type="Gene3D" id="3.40.190.10">
    <property type="entry name" value="Periplasmic binding protein-like II"/>
    <property type="match status" value="2"/>
</dbReference>
<evidence type="ECO:0000313" key="9">
    <source>
        <dbReference type="EMBL" id="RRD31772.1"/>
    </source>
</evidence>
<accession>A0A3P1VC30</accession>
<evidence type="ECO:0000256" key="2">
    <source>
        <dbReference type="ARBA" id="ARBA00022729"/>
    </source>
</evidence>
<dbReference type="SUPFAM" id="SSF53850">
    <property type="entry name" value="Periplasmic binding protein-like II"/>
    <property type="match status" value="1"/>
</dbReference>
<dbReference type="PANTHER" id="PTHR30429">
    <property type="entry name" value="D-METHIONINE-BINDING LIPOPROTEIN METQ"/>
    <property type="match status" value="1"/>
</dbReference>
<sequence length="293" mass="31598">MNFKKVFGFAAVAALSVVALAACAPSSGNDSKEDDKTLTVGIMTRTDATEPLWEKVSENAKKEGLTLKFVEFTDYSQPNKALANGEIDVNAFQHYNFLNNWNTENDGDLVAAADTLISPLRIFSGLNGEKAKYKDITELPDGAVVSVPNDATNESRALYLLQTAGLIKLDVSGEELATKVNITDNPKKLDIKELDASQTASTRTSVDAAIINNNYAVDAGVDYATVLFKEEINAESKQWVNVIAAQKGWEKSNKADAIKILIKAYQTNEVAKILSDASNGVDVPAWEGADSAK</sequence>
<dbReference type="InterPro" id="IPR004872">
    <property type="entry name" value="Lipoprotein_NlpA"/>
</dbReference>
<feature type="lipid moiety-binding region" description="S-diacylglycerol cysteine" evidence="7">
    <location>
        <position position="23"/>
    </location>
</feature>
<protein>
    <recommendedName>
        <fullName evidence="6">Lipoprotein</fullName>
    </recommendedName>
</protein>
<feature type="chain" id="PRO_5038686781" description="Lipoprotein" evidence="8">
    <location>
        <begin position="22"/>
        <end position="293"/>
    </location>
</feature>
<reference evidence="9 10" key="1">
    <citation type="submission" date="2018-11" db="EMBL/GenBank/DDBJ databases">
        <title>Genomes From Bacteria Associated with the Canine Oral Cavity: a Test Case for Automated Genome-Based Taxonomic Assignment.</title>
        <authorList>
            <person name="Coil D.A."/>
            <person name="Jospin G."/>
            <person name="Darling A.E."/>
            <person name="Wallis C."/>
            <person name="Davis I.J."/>
            <person name="Harris S."/>
            <person name="Eisen J.A."/>
            <person name="Holcombe L.J."/>
            <person name="O'Flynn C."/>
        </authorList>
    </citation>
    <scope>NUCLEOTIDE SEQUENCE [LARGE SCALE GENOMIC DNA]</scope>
    <source>
        <strain evidence="9 10">OH4621_COT-116</strain>
    </source>
</reference>
<feature type="signal peptide" evidence="8">
    <location>
        <begin position="1"/>
        <end position="21"/>
    </location>
</feature>
<keyword evidence="3" id="KW-0472">Membrane</keyword>
<evidence type="ECO:0000313" key="10">
    <source>
        <dbReference type="Proteomes" id="UP000281771"/>
    </source>
</evidence>
<comment type="caution">
    <text evidence="9">The sequence shown here is derived from an EMBL/GenBank/DDBJ whole genome shotgun (WGS) entry which is preliminary data.</text>
</comment>
<evidence type="ECO:0000256" key="5">
    <source>
        <dbReference type="ARBA" id="ARBA00023288"/>
    </source>
</evidence>
<dbReference type="PROSITE" id="PS51257">
    <property type="entry name" value="PROKAR_LIPOPROTEIN"/>
    <property type="match status" value="1"/>
</dbReference>
<proteinExistence type="inferred from homology"/>
<dbReference type="PANTHER" id="PTHR30429:SF0">
    <property type="entry name" value="METHIONINE-BINDING LIPOPROTEIN METQ"/>
    <property type="match status" value="1"/>
</dbReference>
<keyword evidence="2 8" id="KW-0732">Signal</keyword>
<comment type="similarity">
    <text evidence="6">Belongs to the nlpA lipoprotein family.</text>
</comment>
<dbReference type="AlphaFoldDB" id="A0A3P1VC30"/>
<gene>
    <name evidence="9" type="ORF">EII38_03195</name>
</gene>
<keyword evidence="5 6" id="KW-0449">Lipoprotein</keyword>
<dbReference type="Proteomes" id="UP000281771">
    <property type="component" value="Unassembled WGS sequence"/>
</dbReference>
<dbReference type="RefSeq" id="WP_124776010.1">
    <property type="nucleotide sequence ID" value="NZ_RQZA01000002.1"/>
</dbReference>